<dbReference type="Pfam" id="PF18098">
    <property type="entry name" value="RPN5_C"/>
    <property type="match status" value="1"/>
</dbReference>
<proteinExistence type="inferred from homology"/>
<name>A0ABR4QCF1_9CEST</name>
<dbReference type="EMBL" id="JAKROA010000004">
    <property type="protein sequence ID" value="KAL5107237.1"/>
    <property type="molecule type" value="Genomic_DNA"/>
</dbReference>
<dbReference type="Gene3D" id="1.10.10.10">
    <property type="entry name" value="Winged helix-like DNA-binding domain superfamily/Winged helix DNA-binding domain"/>
    <property type="match status" value="1"/>
</dbReference>
<dbReference type="SUPFAM" id="SSF46785">
    <property type="entry name" value="Winged helix' DNA-binding domain"/>
    <property type="match status" value="1"/>
</dbReference>
<dbReference type="InterPro" id="IPR040134">
    <property type="entry name" value="PSMD12/CSN4"/>
</dbReference>
<dbReference type="PROSITE" id="PS50250">
    <property type="entry name" value="PCI"/>
    <property type="match status" value="1"/>
</dbReference>
<sequence length="162" mass="19070">MKLRDLEALPEYLDMLKAFTTQELLNWKDFRERHEKTLRCETLAFSSSTDRQRPEKSFKSLQERVTEHNIRVISAYYTQIRLARLAELLYLDVEEAEECLCKLVVNKTVQAKIDRLDTVVRFTESKLATDVLNDWSYNATSLMSLINEATHLINKERMVHSL</sequence>
<evidence type="ECO:0000313" key="4">
    <source>
        <dbReference type="EMBL" id="KAL5107237.1"/>
    </source>
</evidence>
<dbReference type="InterPro" id="IPR040896">
    <property type="entry name" value="RPN5_C"/>
</dbReference>
<keyword evidence="2 4" id="KW-0647">Proteasome</keyword>
<dbReference type="Pfam" id="PF01399">
    <property type="entry name" value="PCI"/>
    <property type="match status" value="1"/>
</dbReference>
<keyword evidence="5" id="KW-1185">Reference proteome</keyword>
<dbReference type="InterPro" id="IPR000717">
    <property type="entry name" value="PCI_dom"/>
</dbReference>
<feature type="domain" description="PCI" evidence="3">
    <location>
        <begin position="1"/>
        <end position="127"/>
    </location>
</feature>
<evidence type="ECO:0000313" key="5">
    <source>
        <dbReference type="Proteomes" id="UP001651158"/>
    </source>
</evidence>
<accession>A0ABR4QCF1</accession>
<reference evidence="4 5" key="1">
    <citation type="journal article" date="2022" name="Front. Cell. Infect. Microbiol.">
        <title>The Genomes of Two Strains of Taenia crassiceps the Animal Model for the Study of Human Cysticercosis.</title>
        <authorList>
            <person name="Bobes R.J."/>
            <person name="Estrada K."/>
            <person name="Rios-Valencia D.G."/>
            <person name="Calderon-Gallegos A."/>
            <person name="de la Torre P."/>
            <person name="Carrero J.C."/>
            <person name="Sanchez-Flores A."/>
            <person name="Laclette J.P."/>
        </authorList>
    </citation>
    <scope>NUCLEOTIDE SEQUENCE [LARGE SCALE GENOMIC DNA]</scope>
    <source>
        <strain evidence="4">WFUcys</strain>
    </source>
</reference>
<protein>
    <submittedName>
        <fullName evidence="4">26S proteasome non-ATPase regulatory subunit 12</fullName>
    </submittedName>
</protein>
<dbReference type="Proteomes" id="UP001651158">
    <property type="component" value="Unassembled WGS sequence"/>
</dbReference>
<evidence type="ECO:0000256" key="1">
    <source>
        <dbReference type="ARBA" id="ARBA00006397"/>
    </source>
</evidence>
<gene>
    <name evidence="4" type="ORF">TcWFU_000344</name>
</gene>
<dbReference type="PANTHER" id="PTHR10855">
    <property type="entry name" value="26S PROTEASOME NON-ATPASE REGULATORY SUBUNIT 12/COP9 SIGNALOSOME COMPLEX SUBUNIT 4"/>
    <property type="match status" value="1"/>
</dbReference>
<dbReference type="PANTHER" id="PTHR10855:SF1">
    <property type="entry name" value="26S PROTEASOME NON-ATPASE REGULATORY SUBUNIT 12"/>
    <property type="match status" value="1"/>
</dbReference>
<dbReference type="InterPro" id="IPR036388">
    <property type="entry name" value="WH-like_DNA-bd_sf"/>
</dbReference>
<dbReference type="SMART" id="SM00088">
    <property type="entry name" value="PINT"/>
    <property type="match status" value="1"/>
</dbReference>
<organism evidence="4 5">
    <name type="scientific">Taenia crassiceps</name>
    <dbReference type="NCBI Taxonomy" id="6207"/>
    <lineage>
        <taxon>Eukaryota</taxon>
        <taxon>Metazoa</taxon>
        <taxon>Spiralia</taxon>
        <taxon>Lophotrochozoa</taxon>
        <taxon>Platyhelminthes</taxon>
        <taxon>Cestoda</taxon>
        <taxon>Eucestoda</taxon>
        <taxon>Cyclophyllidea</taxon>
        <taxon>Taeniidae</taxon>
        <taxon>Taenia</taxon>
    </lineage>
</organism>
<evidence type="ECO:0000259" key="3">
    <source>
        <dbReference type="PROSITE" id="PS50250"/>
    </source>
</evidence>
<evidence type="ECO:0000256" key="2">
    <source>
        <dbReference type="ARBA" id="ARBA00022942"/>
    </source>
</evidence>
<dbReference type="InterPro" id="IPR036390">
    <property type="entry name" value="WH_DNA-bd_sf"/>
</dbReference>
<comment type="caution">
    <text evidence="4">The sequence shown here is derived from an EMBL/GenBank/DDBJ whole genome shotgun (WGS) entry which is preliminary data.</text>
</comment>
<dbReference type="GO" id="GO:0000502">
    <property type="term" value="C:proteasome complex"/>
    <property type="evidence" value="ECO:0007669"/>
    <property type="project" value="UniProtKB-KW"/>
</dbReference>
<comment type="similarity">
    <text evidence="1">Belongs to the proteasome subunit p55 family.</text>
</comment>